<proteinExistence type="predicted"/>
<dbReference type="Proteomes" id="UP000694892">
    <property type="component" value="Chromosome 6L"/>
</dbReference>
<organism evidence="1 2">
    <name type="scientific">Xenopus laevis</name>
    <name type="common">African clawed frog</name>
    <dbReference type="NCBI Taxonomy" id="8355"/>
    <lineage>
        <taxon>Eukaryota</taxon>
        <taxon>Metazoa</taxon>
        <taxon>Chordata</taxon>
        <taxon>Craniata</taxon>
        <taxon>Vertebrata</taxon>
        <taxon>Euteleostomi</taxon>
        <taxon>Amphibia</taxon>
        <taxon>Batrachia</taxon>
        <taxon>Anura</taxon>
        <taxon>Pipoidea</taxon>
        <taxon>Pipidae</taxon>
        <taxon>Xenopodinae</taxon>
        <taxon>Xenopus</taxon>
        <taxon>Xenopus</taxon>
    </lineage>
</organism>
<name>A0A974CM23_XENLA</name>
<reference evidence="2" key="1">
    <citation type="journal article" date="2016" name="Nature">
        <title>Genome evolution in the allotetraploid frog Xenopus laevis.</title>
        <authorList>
            <person name="Session A.M."/>
            <person name="Uno Y."/>
            <person name="Kwon T."/>
            <person name="Chapman J.A."/>
            <person name="Toyoda A."/>
            <person name="Takahashi S."/>
            <person name="Fukui A."/>
            <person name="Hikosaka A."/>
            <person name="Suzuki A."/>
            <person name="Kondo M."/>
            <person name="van Heeringen S.J."/>
            <person name="Quigley I."/>
            <person name="Heinz S."/>
            <person name="Ogino H."/>
            <person name="Ochi H."/>
            <person name="Hellsten U."/>
            <person name="Lyons J.B."/>
            <person name="Simakov O."/>
            <person name="Putnam N."/>
            <person name="Stites J."/>
            <person name="Kuroki Y."/>
            <person name="Tanaka T."/>
            <person name="Michiue T."/>
            <person name="Watanabe M."/>
            <person name="Bogdanovic O."/>
            <person name="Lister R."/>
            <person name="Georgiou G."/>
            <person name="Paranjpe S.S."/>
            <person name="van Kruijsbergen I."/>
            <person name="Shu S."/>
            <person name="Carlson J."/>
            <person name="Kinoshita T."/>
            <person name="Ohta Y."/>
            <person name="Mawaribuchi S."/>
            <person name="Jenkins J."/>
            <person name="Grimwood J."/>
            <person name="Schmutz J."/>
            <person name="Mitros T."/>
            <person name="Mozaffari S.V."/>
            <person name="Suzuki Y."/>
            <person name="Haramoto Y."/>
            <person name="Yamamoto T.S."/>
            <person name="Takagi C."/>
            <person name="Heald R."/>
            <person name="Miller K."/>
            <person name="Haudenschild C."/>
            <person name="Kitzman J."/>
            <person name="Nakayama T."/>
            <person name="Izutsu Y."/>
            <person name="Robert J."/>
            <person name="Fortriede J."/>
            <person name="Burns K."/>
            <person name="Lotay V."/>
            <person name="Karimi K."/>
            <person name="Yasuoka Y."/>
            <person name="Dichmann D.S."/>
            <person name="Flajnik M.F."/>
            <person name="Houston D.W."/>
            <person name="Shendure J."/>
            <person name="DuPasquier L."/>
            <person name="Vize P.D."/>
            <person name="Zorn A.M."/>
            <person name="Ito M."/>
            <person name="Marcotte E.M."/>
            <person name="Wallingford J.B."/>
            <person name="Ito Y."/>
            <person name="Asashima M."/>
            <person name="Ueno N."/>
            <person name="Matsuda Y."/>
            <person name="Veenstra G.J."/>
            <person name="Fujiyama A."/>
            <person name="Harland R.M."/>
            <person name="Taira M."/>
            <person name="Rokhsar D.S."/>
        </authorList>
    </citation>
    <scope>NUCLEOTIDE SEQUENCE [LARGE SCALE GENOMIC DNA]</scope>
    <source>
        <strain evidence="2">J</strain>
    </source>
</reference>
<dbReference type="AlphaFoldDB" id="A0A974CM23"/>
<gene>
    <name evidence="1" type="ORF">XELAEV_18031051mg</name>
</gene>
<protein>
    <submittedName>
        <fullName evidence="1">Uncharacterized protein</fullName>
    </submittedName>
</protein>
<evidence type="ECO:0000313" key="2">
    <source>
        <dbReference type="Proteomes" id="UP000694892"/>
    </source>
</evidence>
<dbReference type="EMBL" id="CM004476">
    <property type="protein sequence ID" value="OCT75864.1"/>
    <property type="molecule type" value="Genomic_DNA"/>
</dbReference>
<sequence>MDTDLQGVIGKRPSIVFTRQNTLRQSLAPSFLAKEINANPTWLGNSKGFLKCMQCIACKTLKNNEKHICNFKSNQTNKQYKINNLITCDTINVVYLLECPCKKQYIGRTKHFSLHHNNDPSGLRFTGIAHKIKSWRGGNNVQIISQEETRWIITLKTMQPMGLNIDLDVNCFI</sequence>
<accession>A0A974CM23</accession>
<evidence type="ECO:0000313" key="1">
    <source>
        <dbReference type="EMBL" id="OCT75864.1"/>
    </source>
</evidence>